<dbReference type="Pfam" id="PF25917">
    <property type="entry name" value="BSH_RND"/>
    <property type="match status" value="1"/>
</dbReference>
<keyword evidence="3" id="KW-0732">Signal</keyword>
<dbReference type="STRING" id="1293891.TMES_19575"/>
<dbReference type="PANTHER" id="PTHR30469:SF18">
    <property type="entry name" value="RESISTANCE-NODULATION-CELL DIVISION (RND) EFFLUX MEMBRANE FUSION PROTEIN-RELATED"/>
    <property type="match status" value="1"/>
</dbReference>
<gene>
    <name evidence="5" type="ORF">TMES_19575</name>
</gene>
<dbReference type="SUPFAM" id="SSF111369">
    <property type="entry name" value="HlyD-like secretion proteins"/>
    <property type="match status" value="1"/>
</dbReference>
<reference evidence="5 6" key="1">
    <citation type="submission" date="2014-03" db="EMBL/GenBank/DDBJ databases">
        <title>The draft genome sequence of Thalassospira mesophila JCM 18969.</title>
        <authorList>
            <person name="Lai Q."/>
            <person name="Shao Z."/>
        </authorList>
    </citation>
    <scope>NUCLEOTIDE SEQUENCE [LARGE SCALE GENOMIC DNA]</scope>
    <source>
        <strain evidence="5 6">JCM 18969</strain>
    </source>
</reference>
<feature type="coiled-coil region" evidence="2">
    <location>
        <begin position="139"/>
        <end position="166"/>
    </location>
</feature>
<dbReference type="Gene3D" id="2.40.420.20">
    <property type="match status" value="1"/>
</dbReference>
<evidence type="ECO:0000259" key="4">
    <source>
        <dbReference type="Pfam" id="PF25917"/>
    </source>
</evidence>
<dbReference type="Gene3D" id="2.40.50.100">
    <property type="match status" value="1"/>
</dbReference>
<dbReference type="AlphaFoldDB" id="A0A1Y2KVX0"/>
<dbReference type="Gene3D" id="1.10.287.470">
    <property type="entry name" value="Helix hairpin bin"/>
    <property type="match status" value="1"/>
</dbReference>
<dbReference type="GO" id="GO:0015562">
    <property type="term" value="F:efflux transmembrane transporter activity"/>
    <property type="evidence" value="ECO:0007669"/>
    <property type="project" value="TreeGrafter"/>
</dbReference>
<evidence type="ECO:0000256" key="2">
    <source>
        <dbReference type="SAM" id="Coils"/>
    </source>
</evidence>
<dbReference type="InterPro" id="IPR006143">
    <property type="entry name" value="RND_pump_MFP"/>
</dbReference>
<evidence type="ECO:0000256" key="3">
    <source>
        <dbReference type="SAM" id="SignalP"/>
    </source>
</evidence>
<evidence type="ECO:0000313" key="5">
    <source>
        <dbReference type="EMBL" id="OSQ36034.1"/>
    </source>
</evidence>
<sequence>MKKISRFLIATAVAAVLFCNRASAAGPESSHVESTLVRTAVVTPAETAARGFTGLVAARVQSNLGFRVSGKIVKRFVDAGEKVTRGQAMMQLDAKDLKLQLVAKQKTVAAARALAVQARADEVRYRKLAKDGWATQQKYDQIVAQLDSANAKLSAAEAEAAVSQNEVNYSVLHADVDGTVVNTLAEPGQVVTAGQTVIELAERGPREALLHLPETLRPDIGSMAMAQLYGSQTTIQVKLRQLSDAADPISRTYEARYVLSGDTSTAPLGATIRVWLKNTSSQPVSKIPLGAIYDDGERTGVWIIDKKSMKISFKNIILQGLGAEDAFVTGLANGTMIVALGAHTLHEGETIRFNQEKVAAND</sequence>
<organism evidence="5 6">
    <name type="scientific">Thalassospira mesophila</name>
    <dbReference type="NCBI Taxonomy" id="1293891"/>
    <lineage>
        <taxon>Bacteria</taxon>
        <taxon>Pseudomonadati</taxon>
        <taxon>Pseudomonadota</taxon>
        <taxon>Alphaproteobacteria</taxon>
        <taxon>Rhodospirillales</taxon>
        <taxon>Thalassospiraceae</taxon>
        <taxon>Thalassospira</taxon>
    </lineage>
</organism>
<dbReference type="EMBL" id="JFKA01000013">
    <property type="protein sequence ID" value="OSQ36034.1"/>
    <property type="molecule type" value="Genomic_DNA"/>
</dbReference>
<dbReference type="GO" id="GO:1990281">
    <property type="term" value="C:efflux pump complex"/>
    <property type="evidence" value="ECO:0007669"/>
    <property type="project" value="TreeGrafter"/>
</dbReference>
<dbReference type="Proteomes" id="UP000193391">
    <property type="component" value="Unassembled WGS sequence"/>
</dbReference>
<proteinExistence type="inferred from homology"/>
<protein>
    <recommendedName>
        <fullName evidence="4">Multidrug resistance protein MdtA-like barrel-sandwich hybrid domain-containing protein</fullName>
    </recommendedName>
</protein>
<dbReference type="Gene3D" id="2.40.30.170">
    <property type="match status" value="1"/>
</dbReference>
<dbReference type="NCBIfam" id="TIGR01730">
    <property type="entry name" value="RND_mfp"/>
    <property type="match status" value="1"/>
</dbReference>
<evidence type="ECO:0000256" key="1">
    <source>
        <dbReference type="ARBA" id="ARBA00009477"/>
    </source>
</evidence>
<keyword evidence="2" id="KW-0175">Coiled coil</keyword>
<keyword evidence="6" id="KW-1185">Reference proteome</keyword>
<feature type="domain" description="Multidrug resistance protein MdtA-like barrel-sandwich hybrid" evidence="4">
    <location>
        <begin position="64"/>
        <end position="196"/>
    </location>
</feature>
<accession>A0A1Y2KVX0</accession>
<feature type="chain" id="PRO_5010998773" description="Multidrug resistance protein MdtA-like barrel-sandwich hybrid domain-containing protein" evidence="3">
    <location>
        <begin position="25"/>
        <end position="362"/>
    </location>
</feature>
<name>A0A1Y2KVX0_9PROT</name>
<feature type="signal peptide" evidence="3">
    <location>
        <begin position="1"/>
        <end position="24"/>
    </location>
</feature>
<comment type="similarity">
    <text evidence="1">Belongs to the membrane fusion protein (MFP) (TC 8.A.1) family.</text>
</comment>
<comment type="caution">
    <text evidence="5">The sequence shown here is derived from an EMBL/GenBank/DDBJ whole genome shotgun (WGS) entry which is preliminary data.</text>
</comment>
<dbReference type="PANTHER" id="PTHR30469">
    <property type="entry name" value="MULTIDRUG RESISTANCE PROTEIN MDTA"/>
    <property type="match status" value="1"/>
</dbReference>
<dbReference type="OrthoDB" id="9813967at2"/>
<evidence type="ECO:0000313" key="6">
    <source>
        <dbReference type="Proteomes" id="UP000193391"/>
    </source>
</evidence>
<dbReference type="InterPro" id="IPR058625">
    <property type="entry name" value="MdtA-like_BSH"/>
</dbReference>